<dbReference type="InterPro" id="IPR050662">
    <property type="entry name" value="Sec-metab_biosynth-thioest"/>
</dbReference>
<sequence>MKSGTLKPFTTTNLVVFAPDNHSVDCDDTSFVASGDALIVDPGCHSNLHKELKDIVASLPKKLVVFITHHHHDHVDGLSVVQQCNPNAVLLAHENTKHRIGKDVWSLGYTSISGGEDICIGGQRLNVIFAPGHTDGHMGLLHVRTNSIVVGDHCVGQGSAILDIRSGGNMEDYFKTTYKFMELSPHVLIPMHGRVNLWPKHMLCGYLKNRRSREISILKAIENGAHTLFEILAKVYSEVDRRFWIPASYNVRLHVEHLARQDKLPKEFSIQKFQKTCGLQFYLRWGVAYLTGRVRPQLGTLKLLIVGVVAGFAVLHSTKNKLISN</sequence>
<dbReference type="FunFam" id="3.60.15.10:FF:000032">
    <property type="entry name" value="Metallo-hydrolase/oxidoreductase superfamily protein"/>
    <property type="match status" value="1"/>
</dbReference>
<dbReference type="Gene3D" id="3.60.15.10">
    <property type="entry name" value="Ribonuclease Z/Hydroxyacylglutathione hydrolase-like"/>
    <property type="match status" value="1"/>
</dbReference>
<dbReference type="PANTHER" id="PTHR23131">
    <property type="entry name" value="ENDORIBONUCLEASE LACTB2"/>
    <property type="match status" value="1"/>
</dbReference>
<reference evidence="2" key="1">
    <citation type="submission" date="2023-07" db="EMBL/GenBank/DDBJ databases">
        <title>draft genome sequence of fig (Ficus carica).</title>
        <authorList>
            <person name="Takahashi T."/>
            <person name="Nishimura K."/>
        </authorList>
    </citation>
    <scope>NUCLEOTIDE SEQUENCE</scope>
</reference>
<dbReference type="GO" id="GO:0009536">
    <property type="term" value="C:plastid"/>
    <property type="evidence" value="ECO:0007669"/>
    <property type="project" value="TreeGrafter"/>
</dbReference>
<dbReference type="Pfam" id="PF17778">
    <property type="entry name" value="WHD_BLACT"/>
    <property type="match status" value="1"/>
</dbReference>
<dbReference type="InterPro" id="IPR001279">
    <property type="entry name" value="Metallo-B-lactamas"/>
</dbReference>
<dbReference type="InterPro" id="IPR036388">
    <property type="entry name" value="WH-like_DNA-bd_sf"/>
</dbReference>
<dbReference type="PANTHER" id="PTHR23131:SF0">
    <property type="entry name" value="ENDORIBONUCLEASE LACTB2"/>
    <property type="match status" value="1"/>
</dbReference>
<dbReference type="Proteomes" id="UP001187192">
    <property type="component" value="Unassembled WGS sequence"/>
</dbReference>
<protein>
    <recommendedName>
        <fullName evidence="1">Metallo-beta-lactamase domain-containing protein</fullName>
    </recommendedName>
</protein>
<evidence type="ECO:0000259" key="1">
    <source>
        <dbReference type="SMART" id="SM00849"/>
    </source>
</evidence>
<dbReference type="InterPro" id="IPR041516">
    <property type="entry name" value="LACTB2_WH"/>
</dbReference>
<dbReference type="SMART" id="SM00849">
    <property type="entry name" value="Lactamase_B"/>
    <property type="match status" value="1"/>
</dbReference>
<evidence type="ECO:0000313" key="3">
    <source>
        <dbReference type="Proteomes" id="UP001187192"/>
    </source>
</evidence>
<dbReference type="Pfam" id="PF00753">
    <property type="entry name" value="Lactamase_B"/>
    <property type="match status" value="1"/>
</dbReference>
<keyword evidence="3" id="KW-1185">Reference proteome</keyword>
<comment type="caution">
    <text evidence="2">The sequence shown here is derived from an EMBL/GenBank/DDBJ whole genome shotgun (WGS) entry which is preliminary data.</text>
</comment>
<dbReference type="FunFam" id="1.10.10.10:FF:000534">
    <property type="entry name" value="Metallo-hydrolase/oxidoreductase superfamily protein"/>
    <property type="match status" value="1"/>
</dbReference>
<accession>A0AA88D185</accession>
<feature type="domain" description="Metallo-beta-lactamase" evidence="1">
    <location>
        <begin position="25"/>
        <end position="192"/>
    </location>
</feature>
<dbReference type="EMBL" id="BTGU01000008">
    <property type="protein sequence ID" value="GMN38606.1"/>
    <property type="molecule type" value="Genomic_DNA"/>
</dbReference>
<organism evidence="2 3">
    <name type="scientific">Ficus carica</name>
    <name type="common">Common fig</name>
    <dbReference type="NCBI Taxonomy" id="3494"/>
    <lineage>
        <taxon>Eukaryota</taxon>
        <taxon>Viridiplantae</taxon>
        <taxon>Streptophyta</taxon>
        <taxon>Embryophyta</taxon>
        <taxon>Tracheophyta</taxon>
        <taxon>Spermatophyta</taxon>
        <taxon>Magnoliopsida</taxon>
        <taxon>eudicotyledons</taxon>
        <taxon>Gunneridae</taxon>
        <taxon>Pentapetalae</taxon>
        <taxon>rosids</taxon>
        <taxon>fabids</taxon>
        <taxon>Rosales</taxon>
        <taxon>Moraceae</taxon>
        <taxon>Ficeae</taxon>
        <taxon>Ficus</taxon>
    </lineage>
</organism>
<name>A0AA88D185_FICCA</name>
<dbReference type="AlphaFoldDB" id="A0AA88D185"/>
<dbReference type="Gene3D" id="1.10.10.10">
    <property type="entry name" value="Winged helix-like DNA-binding domain superfamily/Winged helix DNA-binding domain"/>
    <property type="match status" value="1"/>
</dbReference>
<dbReference type="InterPro" id="IPR036866">
    <property type="entry name" value="RibonucZ/Hydroxyglut_hydro"/>
</dbReference>
<evidence type="ECO:0000313" key="2">
    <source>
        <dbReference type="EMBL" id="GMN38606.1"/>
    </source>
</evidence>
<gene>
    <name evidence="2" type="ORF">TIFTF001_007836</name>
</gene>
<dbReference type="SUPFAM" id="SSF56281">
    <property type="entry name" value="Metallo-hydrolase/oxidoreductase"/>
    <property type="match status" value="1"/>
</dbReference>
<proteinExistence type="predicted"/>